<dbReference type="RefSeq" id="WP_139226570.1">
    <property type="nucleotide sequence ID" value="NZ_FPAG01000001.1"/>
</dbReference>
<sequence>MNVTTLKKTKLVLRLHLIALIFMLYACQNNSDLHVEDNINHKLSEGFHKEEFKEIIPYEYSVDWNNYAIGYSEEMDSEYYEFTLNWLTEMNPIDFALNGENTHTFPNYKLLANGI</sequence>
<evidence type="ECO:0000313" key="3">
    <source>
        <dbReference type="Proteomes" id="UP000183209"/>
    </source>
</evidence>
<proteinExistence type="predicted"/>
<evidence type="ECO:0000313" key="2">
    <source>
        <dbReference type="EMBL" id="SFS32755.1"/>
    </source>
</evidence>
<feature type="signal peptide" evidence="1">
    <location>
        <begin position="1"/>
        <end position="26"/>
    </location>
</feature>
<feature type="chain" id="PRO_5010202361" evidence="1">
    <location>
        <begin position="27"/>
        <end position="115"/>
    </location>
</feature>
<name>A0A1I6NXY4_9FLAO</name>
<dbReference type="AlphaFoldDB" id="A0A1I6NXY4"/>
<evidence type="ECO:0000256" key="1">
    <source>
        <dbReference type="SAM" id="SignalP"/>
    </source>
</evidence>
<gene>
    <name evidence="2" type="ORF">SAMN04487906_0006</name>
</gene>
<protein>
    <submittedName>
        <fullName evidence="2">Uncharacterized protein</fullName>
    </submittedName>
</protein>
<keyword evidence="1" id="KW-0732">Signal</keyword>
<dbReference type="EMBL" id="FPAG01000001">
    <property type="protein sequence ID" value="SFS32755.1"/>
    <property type="molecule type" value="Genomic_DNA"/>
</dbReference>
<reference evidence="2 3" key="1">
    <citation type="submission" date="2016-10" db="EMBL/GenBank/DDBJ databases">
        <authorList>
            <person name="de Groot N.N."/>
        </authorList>
    </citation>
    <scope>NUCLEOTIDE SEQUENCE [LARGE SCALE GENOMIC DNA]</scope>
    <source>
        <strain evidence="2 3">CGMCC 1.6114</strain>
    </source>
</reference>
<dbReference type="Proteomes" id="UP000183209">
    <property type="component" value="Unassembled WGS sequence"/>
</dbReference>
<dbReference type="PROSITE" id="PS51257">
    <property type="entry name" value="PROKAR_LIPOPROTEIN"/>
    <property type="match status" value="1"/>
</dbReference>
<accession>A0A1I6NXY4</accession>
<organism evidence="2 3">
    <name type="scientific">Zhouia amylolytica</name>
    <dbReference type="NCBI Taxonomy" id="376730"/>
    <lineage>
        <taxon>Bacteria</taxon>
        <taxon>Pseudomonadati</taxon>
        <taxon>Bacteroidota</taxon>
        <taxon>Flavobacteriia</taxon>
        <taxon>Flavobacteriales</taxon>
        <taxon>Flavobacteriaceae</taxon>
        <taxon>Zhouia</taxon>
    </lineage>
</organism>